<protein>
    <submittedName>
        <fullName evidence="3">Uncharacterized protein</fullName>
    </submittedName>
</protein>
<feature type="transmembrane region" description="Helical" evidence="2">
    <location>
        <begin position="63"/>
        <end position="82"/>
    </location>
</feature>
<feature type="transmembrane region" description="Helical" evidence="2">
    <location>
        <begin position="28"/>
        <end position="51"/>
    </location>
</feature>
<evidence type="ECO:0000256" key="1">
    <source>
        <dbReference type="SAM" id="MobiDB-lite"/>
    </source>
</evidence>
<accession>A0A6H9YMK6</accession>
<keyword evidence="2" id="KW-0472">Membrane</keyword>
<proteinExistence type="predicted"/>
<dbReference type="RefSeq" id="WP_151568437.1">
    <property type="nucleotide sequence ID" value="NZ_WBMT01000025.1"/>
</dbReference>
<organism evidence="3 4">
    <name type="scientific">Actinomadura rudentiformis</name>
    <dbReference type="NCBI Taxonomy" id="359158"/>
    <lineage>
        <taxon>Bacteria</taxon>
        <taxon>Bacillati</taxon>
        <taxon>Actinomycetota</taxon>
        <taxon>Actinomycetes</taxon>
        <taxon>Streptosporangiales</taxon>
        <taxon>Thermomonosporaceae</taxon>
        <taxon>Actinomadura</taxon>
    </lineage>
</organism>
<sequence>MPAVPGAPLASNGAGEAERRSAVRVLPWWAYSFRAVVVAVLNGLAIWWLLGEAEGDPKLRIEAIRTALTVGLGSGGAFALLINARRQWLQEQAHVHAERVDAINQAHQERLHAHQAAVDAAAHRREPSRRGRRPARPMAPAEAGSADREAVHDDDRRHAEEIP</sequence>
<reference evidence="3 4" key="1">
    <citation type="submission" date="2019-09" db="EMBL/GenBank/DDBJ databases">
        <title>Actinomadura physcomitrii sp. nov., a novel actinomycete isolated from moss [Physcomitrium sphaericum (Ludw) Fuernr].</title>
        <authorList>
            <person name="Zhuang X."/>
            <person name="Liu C."/>
        </authorList>
    </citation>
    <scope>NUCLEOTIDE SEQUENCE [LARGE SCALE GENOMIC DNA]</scope>
    <source>
        <strain evidence="3 4">HMC1</strain>
    </source>
</reference>
<feature type="compositionally biased region" description="Basic and acidic residues" evidence="1">
    <location>
        <begin position="145"/>
        <end position="163"/>
    </location>
</feature>
<evidence type="ECO:0000313" key="4">
    <source>
        <dbReference type="Proteomes" id="UP000468735"/>
    </source>
</evidence>
<gene>
    <name evidence="3" type="ORF">F8566_41570</name>
</gene>
<feature type="region of interest" description="Disordered" evidence="1">
    <location>
        <begin position="111"/>
        <end position="163"/>
    </location>
</feature>
<dbReference type="Proteomes" id="UP000468735">
    <property type="component" value="Unassembled WGS sequence"/>
</dbReference>
<evidence type="ECO:0000256" key="2">
    <source>
        <dbReference type="SAM" id="Phobius"/>
    </source>
</evidence>
<keyword evidence="4" id="KW-1185">Reference proteome</keyword>
<keyword evidence="2" id="KW-0812">Transmembrane</keyword>
<dbReference type="EMBL" id="WBMT01000025">
    <property type="protein sequence ID" value="KAB2341622.1"/>
    <property type="molecule type" value="Genomic_DNA"/>
</dbReference>
<name>A0A6H9YMK6_9ACTN</name>
<evidence type="ECO:0000313" key="3">
    <source>
        <dbReference type="EMBL" id="KAB2341622.1"/>
    </source>
</evidence>
<dbReference type="AlphaFoldDB" id="A0A6H9YMK6"/>
<keyword evidence="2" id="KW-1133">Transmembrane helix</keyword>
<comment type="caution">
    <text evidence="3">The sequence shown here is derived from an EMBL/GenBank/DDBJ whole genome shotgun (WGS) entry which is preliminary data.</text>
</comment>